<evidence type="ECO:0000256" key="1">
    <source>
        <dbReference type="SAM" id="MobiDB-lite"/>
    </source>
</evidence>
<feature type="domain" description="PAS" evidence="3">
    <location>
        <begin position="60"/>
        <end position="157"/>
    </location>
</feature>
<keyword evidence="2" id="KW-1133">Transmembrane helix</keyword>
<dbReference type="InterPro" id="IPR000014">
    <property type="entry name" value="PAS"/>
</dbReference>
<reference evidence="4" key="1">
    <citation type="submission" date="2019-06" db="EMBL/GenBank/DDBJ databases">
        <authorList>
            <person name="Zheng W."/>
        </authorList>
    </citation>
    <scope>NUCLEOTIDE SEQUENCE</scope>
    <source>
        <strain evidence="4">QDHG01</strain>
    </source>
</reference>
<dbReference type="SUPFAM" id="SSF55785">
    <property type="entry name" value="PYP-like sensor domain (PAS domain)"/>
    <property type="match status" value="1"/>
</dbReference>
<evidence type="ECO:0000259" key="3">
    <source>
        <dbReference type="Pfam" id="PF13426"/>
    </source>
</evidence>
<dbReference type="NCBIfam" id="TIGR00229">
    <property type="entry name" value="sensory_box"/>
    <property type="match status" value="1"/>
</dbReference>
<protein>
    <recommendedName>
        <fullName evidence="3">PAS domain-containing protein</fullName>
    </recommendedName>
</protein>
<keyword evidence="2" id="KW-0812">Transmembrane</keyword>
<keyword evidence="2" id="KW-0472">Membrane</keyword>
<dbReference type="OrthoDB" id="542352at2759"/>
<accession>A0A8J8TAW8</accession>
<dbReference type="Pfam" id="PF13426">
    <property type="entry name" value="PAS_9"/>
    <property type="match status" value="1"/>
</dbReference>
<sequence length="457" mass="52559">MFMIKVMNNDFDGFESFRLAQLKYVGKIEKKEDKRTSAQDERAKIQQSFCENSSSALIVLSTNPSTFDMIVHANEEVEVVFGYKRKDILDQHISILIPQVIGRHHDNFINKYLNKSRLTFNDRIMSNFAQTKDGMLAPIDILIKIYPRINGDIKLVGIIRRTELNIQGSLSTHSWVESMTQYILTDRYGSITNITQGLIEMLGLHPKFFQHKRVNTLLNIKMDMIAHEALEPKNQEAMQIEGMGLQFDTRNLLSQIDNELITPTEADILRPHLKRVEIFTRIKRLHLSENDYCQIYILSVVKEAAQNFLRTSNSDDRSEDIHHIARHSLGSSPSSKHENDQAELNSVSSQQSQYDSFSNIVRDFKKTLTQRQMPMALTNLNRMLIFIALTTLILLILLDSQAKNEAAKVFHLKQVLLAVDTRNLYLPQQIRWSQTSSHSPPQISLTPNLTRFKTSST</sequence>
<dbReference type="PANTHER" id="PTHR31600:SF2">
    <property type="entry name" value="GAMETE ENRICHED GENE 10 PROTEIN-RELATED"/>
    <property type="match status" value="1"/>
</dbReference>
<evidence type="ECO:0000256" key="2">
    <source>
        <dbReference type="SAM" id="Phobius"/>
    </source>
</evidence>
<feature type="region of interest" description="Disordered" evidence="1">
    <location>
        <begin position="325"/>
        <end position="350"/>
    </location>
</feature>
<dbReference type="InterPro" id="IPR035965">
    <property type="entry name" value="PAS-like_dom_sf"/>
</dbReference>
<evidence type="ECO:0000313" key="5">
    <source>
        <dbReference type="Proteomes" id="UP000785679"/>
    </source>
</evidence>
<evidence type="ECO:0000313" key="4">
    <source>
        <dbReference type="EMBL" id="TNV87786.1"/>
    </source>
</evidence>
<proteinExistence type="predicted"/>
<dbReference type="EMBL" id="RRYP01000224">
    <property type="protein sequence ID" value="TNV87786.1"/>
    <property type="molecule type" value="Genomic_DNA"/>
</dbReference>
<dbReference type="PANTHER" id="PTHR31600">
    <property type="entry name" value="TINY MACROCYSTS PROTEIN B-RELATED"/>
    <property type="match status" value="1"/>
</dbReference>
<dbReference type="Proteomes" id="UP000785679">
    <property type="component" value="Unassembled WGS sequence"/>
</dbReference>
<organism evidence="4 5">
    <name type="scientific">Halteria grandinella</name>
    <dbReference type="NCBI Taxonomy" id="5974"/>
    <lineage>
        <taxon>Eukaryota</taxon>
        <taxon>Sar</taxon>
        <taxon>Alveolata</taxon>
        <taxon>Ciliophora</taxon>
        <taxon>Intramacronucleata</taxon>
        <taxon>Spirotrichea</taxon>
        <taxon>Stichotrichia</taxon>
        <taxon>Sporadotrichida</taxon>
        <taxon>Halteriidae</taxon>
        <taxon>Halteria</taxon>
    </lineage>
</organism>
<dbReference type="Gene3D" id="3.30.450.20">
    <property type="entry name" value="PAS domain"/>
    <property type="match status" value="1"/>
</dbReference>
<comment type="caution">
    <text evidence="4">The sequence shown here is derived from an EMBL/GenBank/DDBJ whole genome shotgun (WGS) entry which is preliminary data.</text>
</comment>
<keyword evidence="5" id="KW-1185">Reference proteome</keyword>
<feature type="transmembrane region" description="Helical" evidence="2">
    <location>
        <begin position="380"/>
        <end position="398"/>
    </location>
</feature>
<dbReference type="InterPro" id="IPR052994">
    <property type="entry name" value="Tiny_macrocysts_regulators"/>
</dbReference>
<gene>
    <name evidence="4" type="ORF">FGO68_gene11593</name>
</gene>
<name>A0A8J8TAW8_HALGN</name>
<dbReference type="AlphaFoldDB" id="A0A8J8TAW8"/>